<name>A0A4Z2G500_9TELE</name>
<gene>
    <name evidence="1" type="ORF">EYF80_041473</name>
</gene>
<sequence>MAGSKEGKDRASILHPLPIEHPQWLMCFTRGLCDVIDPYWPPPVQHLSVNGATLITDAVQEGFGASGYYIGE</sequence>
<proteinExistence type="predicted"/>
<evidence type="ECO:0000313" key="1">
    <source>
        <dbReference type="EMBL" id="TNN48311.1"/>
    </source>
</evidence>
<comment type="caution">
    <text evidence="1">The sequence shown here is derived from an EMBL/GenBank/DDBJ whole genome shotgun (WGS) entry which is preliminary data.</text>
</comment>
<reference evidence="1 2" key="1">
    <citation type="submission" date="2019-03" db="EMBL/GenBank/DDBJ databases">
        <title>First draft genome of Liparis tanakae, snailfish: a comprehensive survey of snailfish specific genes.</title>
        <authorList>
            <person name="Kim W."/>
            <person name="Song I."/>
            <person name="Jeong J.-H."/>
            <person name="Kim D."/>
            <person name="Kim S."/>
            <person name="Ryu S."/>
            <person name="Song J.Y."/>
            <person name="Lee S.K."/>
        </authorList>
    </citation>
    <scope>NUCLEOTIDE SEQUENCE [LARGE SCALE GENOMIC DNA]</scope>
    <source>
        <tissue evidence="1">Muscle</tissue>
    </source>
</reference>
<keyword evidence="2" id="KW-1185">Reference proteome</keyword>
<dbReference type="AlphaFoldDB" id="A0A4Z2G500"/>
<organism evidence="1 2">
    <name type="scientific">Liparis tanakae</name>
    <name type="common">Tanaka's snailfish</name>
    <dbReference type="NCBI Taxonomy" id="230148"/>
    <lineage>
        <taxon>Eukaryota</taxon>
        <taxon>Metazoa</taxon>
        <taxon>Chordata</taxon>
        <taxon>Craniata</taxon>
        <taxon>Vertebrata</taxon>
        <taxon>Euteleostomi</taxon>
        <taxon>Actinopterygii</taxon>
        <taxon>Neopterygii</taxon>
        <taxon>Teleostei</taxon>
        <taxon>Neoteleostei</taxon>
        <taxon>Acanthomorphata</taxon>
        <taxon>Eupercaria</taxon>
        <taxon>Perciformes</taxon>
        <taxon>Cottioidei</taxon>
        <taxon>Cottales</taxon>
        <taxon>Liparidae</taxon>
        <taxon>Liparis</taxon>
    </lineage>
</organism>
<dbReference type="Proteomes" id="UP000314294">
    <property type="component" value="Unassembled WGS sequence"/>
</dbReference>
<protein>
    <submittedName>
        <fullName evidence="1">Uncharacterized protein</fullName>
    </submittedName>
</protein>
<dbReference type="EMBL" id="SRLO01000702">
    <property type="protein sequence ID" value="TNN48311.1"/>
    <property type="molecule type" value="Genomic_DNA"/>
</dbReference>
<accession>A0A4Z2G500</accession>
<evidence type="ECO:0000313" key="2">
    <source>
        <dbReference type="Proteomes" id="UP000314294"/>
    </source>
</evidence>